<evidence type="ECO:0000313" key="6">
    <source>
        <dbReference type="Proteomes" id="UP000038040"/>
    </source>
</evidence>
<dbReference type="Proteomes" id="UP000038040">
    <property type="component" value="Unplaced"/>
</dbReference>
<dbReference type="Proteomes" id="UP000274756">
    <property type="component" value="Unassembled WGS sequence"/>
</dbReference>
<accession>A0A0N4U9R7</accession>
<dbReference type="EMBL" id="UYYG01001163">
    <property type="protein sequence ID" value="VDN57879.1"/>
    <property type="molecule type" value="Genomic_DNA"/>
</dbReference>
<keyword evidence="7" id="KW-1185">Reference proteome</keyword>
<reference evidence="8" key="1">
    <citation type="submission" date="2017-02" db="UniProtKB">
        <authorList>
            <consortium name="WormBaseParasite"/>
        </authorList>
    </citation>
    <scope>IDENTIFICATION</scope>
</reference>
<reference evidence="5 7" key="2">
    <citation type="submission" date="2018-11" db="EMBL/GenBank/DDBJ databases">
        <authorList>
            <consortium name="Pathogen Informatics"/>
        </authorList>
    </citation>
    <scope>NUCLEOTIDE SEQUENCE [LARGE SCALE GENOMIC DNA]</scope>
</reference>
<evidence type="ECO:0000256" key="1">
    <source>
        <dbReference type="ARBA" id="ARBA00022771"/>
    </source>
</evidence>
<dbReference type="WBParaSite" id="DME_0000384701-mRNA-1">
    <property type="protein sequence ID" value="DME_0000384701-mRNA-1"/>
    <property type="gene ID" value="DME_0000384701"/>
</dbReference>
<gene>
    <name evidence="5" type="ORF">DME_LOCUS7852</name>
</gene>
<evidence type="ECO:0000313" key="8">
    <source>
        <dbReference type="WBParaSite" id="DME_0000384701-mRNA-1"/>
    </source>
</evidence>
<dbReference type="AlphaFoldDB" id="A0A0N4U9R7"/>
<dbReference type="InterPro" id="IPR013083">
    <property type="entry name" value="Znf_RING/FYVE/PHD"/>
</dbReference>
<proteinExistence type="predicted"/>
<evidence type="ECO:0000256" key="3">
    <source>
        <dbReference type="PROSITE-ProRule" id="PRU00175"/>
    </source>
</evidence>
<dbReference type="GO" id="GO:0008270">
    <property type="term" value="F:zinc ion binding"/>
    <property type="evidence" value="ECO:0007669"/>
    <property type="project" value="UniProtKB-KW"/>
</dbReference>
<dbReference type="InterPro" id="IPR001841">
    <property type="entry name" value="Znf_RING"/>
</dbReference>
<sequence>MNEFTRCDMCRARLRAFTLSEDQTTWLFPCLHAFCTTCKAKCIGSNAPSYAICHICKSEFPQSHIWSLPNSSECSAPVNLNFSFFFGGLPRDIKELDCNLCLKSKEIRTGLDLGKAKRSFLEEGATALELLRD</sequence>
<organism evidence="6 8">
    <name type="scientific">Dracunculus medinensis</name>
    <name type="common">Guinea worm</name>
    <dbReference type="NCBI Taxonomy" id="318479"/>
    <lineage>
        <taxon>Eukaryota</taxon>
        <taxon>Metazoa</taxon>
        <taxon>Ecdysozoa</taxon>
        <taxon>Nematoda</taxon>
        <taxon>Chromadorea</taxon>
        <taxon>Rhabditida</taxon>
        <taxon>Spirurina</taxon>
        <taxon>Dracunculoidea</taxon>
        <taxon>Dracunculidae</taxon>
        <taxon>Dracunculus</taxon>
    </lineage>
</organism>
<name>A0A0N4U9R7_DRAME</name>
<dbReference type="PROSITE" id="PS50089">
    <property type="entry name" value="ZF_RING_2"/>
    <property type="match status" value="1"/>
</dbReference>
<evidence type="ECO:0000313" key="5">
    <source>
        <dbReference type="EMBL" id="VDN57879.1"/>
    </source>
</evidence>
<keyword evidence="1 3" id="KW-0479">Metal-binding</keyword>
<feature type="domain" description="RING-type" evidence="4">
    <location>
        <begin position="7"/>
        <end position="57"/>
    </location>
</feature>
<evidence type="ECO:0000313" key="7">
    <source>
        <dbReference type="Proteomes" id="UP000274756"/>
    </source>
</evidence>
<evidence type="ECO:0000256" key="2">
    <source>
        <dbReference type="ARBA" id="ARBA00022833"/>
    </source>
</evidence>
<dbReference type="Gene3D" id="3.30.40.10">
    <property type="entry name" value="Zinc/RING finger domain, C3HC4 (zinc finger)"/>
    <property type="match status" value="1"/>
</dbReference>
<keyword evidence="2" id="KW-0862">Zinc</keyword>
<keyword evidence="1 3" id="KW-0863">Zinc-finger</keyword>
<protein>
    <submittedName>
        <fullName evidence="8">RING-type domain-containing protein</fullName>
    </submittedName>
</protein>
<evidence type="ECO:0000259" key="4">
    <source>
        <dbReference type="PROSITE" id="PS50089"/>
    </source>
</evidence>